<dbReference type="Proteomes" id="UP000272412">
    <property type="component" value="Unassembled WGS sequence"/>
</dbReference>
<dbReference type="RefSeq" id="WP_123803737.1">
    <property type="nucleotide sequence ID" value="NZ_RPFL01000002.1"/>
</dbReference>
<name>A0A3N4N591_9NEIS</name>
<evidence type="ECO:0000313" key="2">
    <source>
        <dbReference type="Proteomes" id="UP000272412"/>
    </source>
</evidence>
<accession>A0A3N4N591</accession>
<proteinExistence type="predicted"/>
<reference evidence="1 2" key="1">
    <citation type="submission" date="2018-11" db="EMBL/GenBank/DDBJ databases">
        <title>Neisseria weixii sp. nov. isolated from the rectal contents of plateau pika (Ochotona cruzoniae).</title>
        <authorList>
            <person name="Zhang G."/>
        </authorList>
    </citation>
    <scope>NUCLEOTIDE SEQUENCE [LARGE SCALE GENOMIC DNA]</scope>
    <source>
        <strain evidence="1 2">10009</strain>
    </source>
</reference>
<dbReference type="EMBL" id="RPFL01000002">
    <property type="protein sequence ID" value="RPD90525.1"/>
    <property type="molecule type" value="Genomic_DNA"/>
</dbReference>
<comment type="caution">
    <text evidence="1">The sequence shown here is derived from an EMBL/GenBank/DDBJ whole genome shotgun (WGS) entry which is preliminary data.</text>
</comment>
<gene>
    <name evidence="1" type="ORF">EGK74_01215</name>
</gene>
<dbReference type="Gene3D" id="3.30.450.150">
    <property type="entry name" value="Haem-degrading domain"/>
    <property type="match status" value="1"/>
</dbReference>
<keyword evidence="2" id="KW-1185">Reference proteome</keyword>
<dbReference type="InterPro" id="IPR005624">
    <property type="entry name" value="PduO/GlcC-like"/>
</dbReference>
<dbReference type="InterPro" id="IPR038084">
    <property type="entry name" value="PduO/GlcC-like_sf"/>
</dbReference>
<protein>
    <submittedName>
        <fullName evidence="1">Uncharacterized protein</fullName>
    </submittedName>
</protein>
<evidence type="ECO:0000313" key="1">
    <source>
        <dbReference type="EMBL" id="RPD90525.1"/>
    </source>
</evidence>
<dbReference type="Pfam" id="PF03928">
    <property type="entry name" value="HbpS-like"/>
    <property type="match status" value="1"/>
</dbReference>
<organism evidence="1 2">
    <name type="scientific">Neisseria weixii</name>
    <dbReference type="NCBI Taxonomy" id="1853276"/>
    <lineage>
        <taxon>Bacteria</taxon>
        <taxon>Pseudomonadati</taxon>
        <taxon>Pseudomonadota</taxon>
        <taxon>Betaproteobacteria</taxon>
        <taxon>Neisseriales</taxon>
        <taxon>Neisseriaceae</taxon>
        <taxon>Neisseria</taxon>
    </lineage>
</organism>
<dbReference type="SUPFAM" id="SSF143744">
    <property type="entry name" value="GlcG-like"/>
    <property type="match status" value="1"/>
</dbReference>
<dbReference type="AlphaFoldDB" id="A0A3N4N591"/>
<dbReference type="OrthoDB" id="9800768at2"/>
<sequence length="38" mass="3940">MGSFNLAIAVVKSSGHLLAFARINGTTFITCDVAVDKA</sequence>